<proteinExistence type="predicted"/>
<dbReference type="OrthoDB" id="6810418at2759"/>
<dbReference type="AlphaFoldDB" id="A0A9P0CES0"/>
<dbReference type="EMBL" id="OV651813">
    <property type="protein sequence ID" value="CAH1098713.1"/>
    <property type="molecule type" value="Genomic_DNA"/>
</dbReference>
<dbReference type="Proteomes" id="UP001153636">
    <property type="component" value="Chromosome 1"/>
</dbReference>
<dbReference type="SUPFAM" id="SSF57903">
    <property type="entry name" value="FYVE/PHD zinc finger"/>
    <property type="match status" value="1"/>
</dbReference>
<keyword evidence="2" id="KW-1185">Reference proteome</keyword>
<accession>A0A9P0CES0</accession>
<gene>
    <name evidence="1" type="ORF">PSYICH_LOCUS646</name>
</gene>
<dbReference type="Gene3D" id="3.30.40.10">
    <property type="entry name" value="Zinc/RING finger domain, C3HC4 (zinc finger)"/>
    <property type="match status" value="1"/>
</dbReference>
<evidence type="ECO:0000313" key="2">
    <source>
        <dbReference type="Proteomes" id="UP001153636"/>
    </source>
</evidence>
<name>A0A9P0CES0_9CUCU</name>
<reference evidence="1" key="1">
    <citation type="submission" date="2022-01" db="EMBL/GenBank/DDBJ databases">
        <authorList>
            <person name="King R."/>
        </authorList>
    </citation>
    <scope>NUCLEOTIDE SEQUENCE</scope>
</reference>
<sequence>MLSYNLALVRSPIEIHEKSDKDSRQELINDSAVQKVKKSLFLNGHSKGDTFLEFENQIIAKGMCFYCTANLTSQNSGVKCQSCQRVYHGSCIKRLDLHKSKPT</sequence>
<protein>
    <submittedName>
        <fullName evidence="1">Uncharacterized protein</fullName>
    </submittedName>
</protein>
<evidence type="ECO:0000313" key="1">
    <source>
        <dbReference type="EMBL" id="CAH1098713.1"/>
    </source>
</evidence>
<dbReference type="InterPro" id="IPR013083">
    <property type="entry name" value="Znf_RING/FYVE/PHD"/>
</dbReference>
<organism evidence="1 2">
    <name type="scientific">Psylliodes chrysocephalus</name>
    <dbReference type="NCBI Taxonomy" id="3402493"/>
    <lineage>
        <taxon>Eukaryota</taxon>
        <taxon>Metazoa</taxon>
        <taxon>Ecdysozoa</taxon>
        <taxon>Arthropoda</taxon>
        <taxon>Hexapoda</taxon>
        <taxon>Insecta</taxon>
        <taxon>Pterygota</taxon>
        <taxon>Neoptera</taxon>
        <taxon>Endopterygota</taxon>
        <taxon>Coleoptera</taxon>
        <taxon>Polyphaga</taxon>
        <taxon>Cucujiformia</taxon>
        <taxon>Chrysomeloidea</taxon>
        <taxon>Chrysomelidae</taxon>
        <taxon>Galerucinae</taxon>
        <taxon>Alticini</taxon>
        <taxon>Psylliodes</taxon>
    </lineage>
</organism>
<dbReference type="InterPro" id="IPR011011">
    <property type="entry name" value="Znf_FYVE_PHD"/>
</dbReference>